<evidence type="ECO:0000313" key="8">
    <source>
        <dbReference type="Proteomes" id="UP000663877"/>
    </source>
</evidence>
<evidence type="ECO:0000256" key="1">
    <source>
        <dbReference type="ARBA" id="ARBA00004141"/>
    </source>
</evidence>
<evidence type="ECO:0000313" key="7">
    <source>
        <dbReference type="EMBL" id="CAF1095348.1"/>
    </source>
</evidence>
<proteinExistence type="predicted"/>
<dbReference type="GO" id="GO:0016020">
    <property type="term" value="C:membrane"/>
    <property type="evidence" value="ECO:0007669"/>
    <property type="project" value="UniProtKB-SubCell"/>
</dbReference>
<evidence type="ECO:0000259" key="6">
    <source>
        <dbReference type="Pfam" id="PF01694"/>
    </source>
</evidence>
<name>A0A814NV50_9BILA</name>
<keyword evidence="4 5" id="KW-0472">Membrane</keyword>
<feature type="transmembrane region" description="Helical" evidence="5">
    <location>
        <begin position="47"/>
        <end position="70"/>
    </location>
</feature>
<dbReference type="Gene3D" id="1.20.1540.10">
    <property type="entry name" value="Rhomboid-like"/>
    <property type="match status" value="1"/>
</dbReference>
<dbReference type="Pfam" id="PF01694">
    <property type="entry name" value="Rhomboid"/>
    <property type="match status" value="1"/>
</dbReference>
<feature type="transmembrane region" description="Helical" evidence="5">
    <location>
        <begin position="357"/>
        <end position="377"/>
    </location>
</feature>
<comment type="caution">
    <text evidence="7">The sequence shown here is derived from an EMBL/GenBank/DDBJ whole genome shotgun (WGS) entry which is preliminary data.</text>
</comment>
<dbReference type="GO" id="GO:0004252">
    <property type="term" value="F:serine-type endopeptidase activity"/>
    <property type="evidence" value="ECO:0007669"/>
    <property type="project" value="InterPro"/>
</dbReference>
<feature type="transmembrane region" description="Helical" evidence="5">
    <location>
        <begin position="128"/>
        <end position="153"/>
    </location>
</feature>
<evidence type="ECO:0000256" key="4">
    <source>
        <dbReference type="ARBA" id="ARBA00023136"/>
    </source>
</evidence>
<dbReference type="EMBL" id="CAJNOI010000123">
    <property type="protein sequence ID" value="CAF1095348.1"/>
    <property type="molecule type" value="Genomic_DNA"/>
</dbReference>
<dbReference type="Proteomes" id="UP000663877">
    <property type="component" value="Unassembled WGS sequence"/>
</dbReference>
<feature type="transmembrane region" description="Helical" evidence="5">
    <location>
        <begin position="222"/>
        <end position="250"/>
    </location>
</feature>
<sequence length="403" mass="46659">MMNQVAFILCLTTLIICSVSCLFSCAILICVIHHLCHNRLQQEDRIIFIHCINIYSLVLAYIGIIASFNIQTVLGNLYEYDFNSSWPWCIFAGYITPILIGCIYWAFVNQAFFRLCRVVYPSIRWLQLYQLYIILPFIELVFSCILMSLILFLHSVVYLPTDYYCFVPFTNVYSMLWLAFNGYGNQIGVLSFIYIRITIFLRRQTNTQTLIVRQRQERDFLIIRRILIIVGVLISLGIPAIVFLVTAFITHEEHPLTGIGASGAIYGLSLFSIVERLNAMKTNVDHHRFIFMQLILFVVFPMTIIISLATILRMNVGHAAHFGGALVGFLFGIGMFGYPCPYSSNNNYCNFQKACRWIAFLFLFIYFVFTFTIFFLMDAPECEVVSFGNIYHQFPHHYEMNIS</sequence>
<evidence type="ECO:0000256" key="5">
    <source>
        <dbReference type="SAM" id="Phobius"/>
    </source>
</evidence>
<feature type="transmembrane region" description="Helical" evidence="5">
    <location>
        <begin position="183"/>
        <end position="201"/>
    </location>
</feature>
<feature type="transmembrane region" description="Helical" evidence="5">
    <location>
        <begin position="289"/>
        <end position="312"/>
    </location>
</feature>
<dbReference type="InterPro" id="IPR035952">
    <property type="entry name" value="Rhomboid-like_sf"/>
</dbReference>
<accession>A0A814NV50</accession>
<dbReference type="AlphaFoldDB" id="A0A814NV50"/>
<feature type="transmembrane region" description="Helical" evidence="5">
    <location>
        <begin position="256"/>
        <end position="277"/>
    </location>
</feature>
<feature type="transmembrane region" description="Helical" evidence="5">
    <location>
        <begin position="85"/>
        <end position="107"/>
    </location>
</feature>
<evidence type="ECO:0000256" key="2">
    <source>
        <dbReference type="ARBA" id="ARBA00022692"/>
    </source>
</evidence>
<feature type="transmembrane region" description="Helical" evidence="5">
    <location>
        <begin position="6"/>
        <end position="35"/>
    </location>
</feature>
<protein>
    <recommendedName>
        <fullName evidence="6">Peptidase S54 rhomboid domain-containing protein</fullName>
    </recommendedName>
</protein>
<feature type="transmembrane region" description="Helical" evidence="5">
    <location>
        <begin position="318"/>
        <end position="336"/>
    </location>
</feature>
<reference evidence="7" key="1">
    <citation type="submission" date="2021-02" db="EMBL/GenBank/DDBJ databases">
        <authorList>
            <person name="Nowell W R."/>
        </authorList>
    </citation>
    <scope>NUCLEOTIDE SEQUENCE</scope>
</reference>
<dbReference type="InterPro" id="IPR022764">
    <property type="entry name" value="Peptidase_S54_rhomboid_dom"/>
</dbReference>
<comment type="subcellular location">
    <subcellularLocation>
        <location evidence="1">Membrane</location>
        <topology evidence="1">Multi-pass membrane protein</topology>
    </subcellularLocation>
</comment>
<gene>
    <name evidence="7" type="ORF">BJG266_LOCUS21044</name>
</gene>
<evidence type="ECO:0000256" key="3">
    <source>
        <dbReference type="ARBA" id="ARBA00022989"/>
    </source>
</evidence>
<feature type="domain" description="Peptidase S54 rhomboid" evidence="6">
    <location>
        <begin position="242"/>
        <end position="336"/>
    </location>
</feature>
<keyword evidence="3 5" id="KW-1133">Transmembrane helix</keyword>
<keyword evidence="2 5" id="KW-0812">Transmembrane</keyword>
<organism evidence="7 8">
    <name type="scientific">Adineta steineri</name>
    <dbReference type="NCBI Taxonomy" id="433720"/>
    <lineage>
        <taxon>Eukaryota</taxon>
        <taxon>Metazoa</taxon>
        <taxon>Spiralia</taxon>
        <taxon>Gnathifera</taxon>
        <taxon>Rotifera</taxon>
        <taxon>Eurotatoria</taxon>
        <taxon>Bdelloidea</taxon>
        <taxon>Adinetida</taxon>
        <taxon>Adinetidae</taxon>
        <taxon>Adineta</taxon>
    </lineage>
</organism>